<sequence>MRDGRDLLQFFVDEALVKTPEWKLASVIRGEDGDGLLDTYESERSPHVREFIETAVKLGAVIQSKPEVAGATNDGVPPCFETSSHLSRDSGLAPTAAMISRLRAASRGSRACRTSVCSMTPSAIDTRSCSVPRHSLRIRSSKR</sequence>
<keyword evidence="3" id="KW-1185">Reference proteome</keyword>
<name>A0A1N7SQB8_9BURK</name>
<organism evidence="2 3">
    <name type="scientific">Paraburkholderia piptadeniae</name>
    <dbReference type="NCBI Taxonomy" id="1701573"/>
    <lineage>
        <taxon>Bacteria</taxon>
        <taxon>Pseudomonadati</taxon>
        <taxon>Pseudomonadota</taxon>
        <taxon>Betaproteobacteria</taxon>
        <taxon>Burkholderiales</taxon>
        <taxon>Burkholderiaceae</taxon>
        <taxon>Paraburkholderia</taxon>
    </lineage>
</organism>
<dbReference type="Pfam" id="PF01494">
    <property type="entry name" value="FAD_binding_3"/>
    <property type="match status" value="1"/>
</dbReference>
<evidence type="ECO:0000259" key="1">
    <source>
        <dbReference type="Pfam" id="PF01494"/>
    </source>
</evidence>
<evidence type="ECO:0000313" key="3">
    <source>
        <dbReference type="Proteomes" id="UP000195569"/>
    </source>
</evidence>
<reference evidence="2" key="1">
    <citation type="submission" date="2016-12" db="EMBL/GenBank/DDBJ databases">
        <authorList>
            <person name="Moulin L."/>
        </authorList>
    </citation>
    <scope>NUCLEOTIDE SEQUENCE [LARGE SCALE GENOMIC DNA]</scope>
    <source>
        <strain evidence="2">STM 7183</strain>
    </source>
</reference>
<dbReference type="AlphaFoldDB" id="A0A1N7SQB8"/>
<dbReference type="PRINTS" id="PR00420">
    <property type="entry name" value="RNGMNOXGNASE"/>
</dbReference>
<dbReference type="EMBL" id="CYGY02000068">
    <property type="protein sequence ID" value="SIT49522.1"/>
    <property type="molecule type" value="Genomic_DNA"/>
</dbReference>
<evidence type="ECO:0000313" key="2">
    <source>
        <dbReference type="EMBL" id="SIT49522.1"/>
    </source>
</evidence>
<proteinExistence type="predicted"/>
<comment type="caution">
    <text evidence="2">The sequence shown here is derived from an EMBL/GenBank/DDBJ whole genome shotgun (WGS) entry which is preliminary data.</text>
</comment>
<accession>A0A1N7SQB8</accession>
<dbReference type="Proteomes" id="UP000195569">
    <property type="component" value="Unassembled WGS sequence"/>
</dbReference>
<protein>
    <recommendedName>
        <fullName evidence="1">FAD-binding domain-containing protein</fullName>
    </recommendedName>
</protein>
<dbReference type="GO" id="GO:0071949">
    <property type="term" value="F:FAD binding"/>
    <property type="evidence" value="ECO:0007669"/>
    <property type="project" value="InterPro"/>
</dbReference>
<dbReference type="InterPro" id="IPR002938">
    <property type="entry name" value="FAD-bd"/>
</dbReference>
<feature type="domain" description="FAD-binding" evidence="1">
    <location>
        <begin position="22"/>
        <end position="53"/>
    </location>
</feature>
<dbReference type="InterPro" id="IPR036188">
    <property type="entry name" value="FAD/NAD-bd_sf"/>
</dbReference>
<dbReference type="Gene3D" id="3.50.50.60">
    <property type="entry name" value="FAD/NAD(P)-binding domain"/>
    <property type="match status" value="1"/>
</dbReference>
<gene>
    <name evidence="2" type="ORF">BN2476_680195</name>
</gene>
<dbReference type="RefSeq" id="WP_087738467.1">
    <property type="nucleotide sequence ID" value="NZ_CYGY02000068.1"/>
</dbReference>